<dbReference type="OrthoDB" id="2739686at2759"/>
<feature type="signal peptide" evidence="2">
    <location>
        <begin position="1"/>
        <end position="32"/>
    </location>
</feature>
<dbReference type="KEGG" id="ptkz:JDV02_009141"/>
<keyword evidence="4" id="KW-0378">Hydrolase</keyword>
<feature type="compositionally biased region" description="Basic and acidic residues" evidence="1">
    <location>
        <begin position="273"/>
        <end position="282"/>
    </location>
</feature>
<dbReference type="Proteomes" id="UP000829364">
    <property type="component" value="Chromosome 9"/>
</dbReference>
<evidence type="ECO:0000259" key="3">
    <source>
        <dbReference type="Pfam" id="PF13859"/>
    </source>
</evidence>
<keyword evidence="2" id="KW-0732">Signal</keyword>
<keyword evidence="5" id="KW-1185">Reference proteome</keyword>
<dbReference type="EC" id="3.2.1.18" evidence="4"/>
<reference evidence="4" key="1">
    <citation type="submission" date="2021-11" db="EMBL/GenBank/DDBJ databases">
        <title>Purpureocillium_takamizusanense_genome.</title>
        <authorList>
            <person name="Nguyen N.-H."/>
        </authorList>
    </citation>
    <scope>NUCLEOTIDE SEQUENCE</scope>
    <source>
        <strain evidence="4">PT3</strain>
    </source>
</reference>
<dbReference type="GO" id="GO:0016020">
    <property type="term" value="C:membrane"/>
    <property type="evidence" value="ECO:0007669"/>
    <property type="project" value="TreeGrafter"/>
</dbReference>
<dbReference type="GeneID" id="72071086"/>
<evidence type="ECO:0000313" key="5">
    <source>
        <dbReference type="Proteomes" id="UP000829364"/>
    </source>
</evidence>
<dbReference type="AlphaFoldDB" id="A0A9Q8QR24"/>
<proteinExistence type="predicted"/>
<dbReference type="PANTHER" id="PTHR10628:SF30">
    <property type="entry name" value="EXO-ALPHA-SIALIDASE"/>
    <property type="match status" value="1"/>
</dbReference>
<sequence length="424" mass="46122">MAVTSSSSSSSFKHWLGALLLAVLSFSHVASAKVDDPAKSTAPYHKGFALFRSSNMANADKLASGIGFHSFRIPSVVTTGTGRILAFAEGRRHDNRDFGDINLVYKRTKTTTNNGADPSDWEGLKEVVGSGDGTWGNPTAVVDGTTIYLFLSWNGGAYSQRGGPDDKLPNGKRTKPIDSTWEGRRHVFLTESRDDGATWSKPVDMTKQLTPEGKAWDAVGPGNGIVLTSGEIVIPADGRNIIGRGTPDKRTWTHQSLKGAGSEGTVAQTPDGKLYRNDRSPKEAGYRKVARGTLTSFSGFALDKGLPDPGCEGATLFYNPKEPKAPSRVVFLNSADKTRRLFMRVRISYDDDAAKWTYGRSLSDAPIAGVGNEGGYSSMTKTKDWKIGALVETDFYQTHGTKDDHRAIVWRRWNLSWVLHGAKN</sequence>
<evidence type="ECO:0000313" key="4">
    <source>
        <dbReference type="EMBL" id="UNI23311.1"/>
    </source>
</evidence>
<dbReference type="EMBL" id="CP086362">
    <property type="protein sequence ID" value="UNI23311.1"/>
    <property type="molecule type" value="Genomic_DNA"/>
</dbReference>
<feature type="region of interest" description="Disordered" evidence="1">
    <location>
        <begin position="255"/>
        <end position="282"/>
    </location>
</feature>
<keyword evidence="4" id="KW-0326">Glycosidase</keyword>
<dbReference type="InterPro" id="IPR011040">
    <property type="entry name" value="Sialidase"/>
</dbReference>
<protein>
    <submittedName>
        <fullName evidence="4">Exo-alpha-sialidase</fullName>
        <ecNumber evidence="4">3.2.1.18</ecNumber>
    </submittedName>
</protein>
<evidence type="ECO:0000256" key="1">
    <source>
        <dbReference type="SAM" id="MobiDB-lite"/>
    </source>
</evidence>
<dbReference type="Gene3D" id="2.120.10.10">
    <property type="match status" value="1"/>
</dbReference>
<dbReference type="GO" id="GO:0006689">
    <property type="term" value="P:ganglioside catabolic process"/>
    <property type="evidence" value="ECO:0007669"/>
    <property type="project" value="TreeGrafter"/>
</dbReference>
<accession>A0A9Q8QR24</accession>
<dbReference type="Pfam" id="PF13859">
    <property type="entry name" value="BNR_3"/>
    <property type="match status" value="1"/>
</dbReference>
<evidence type="ECO:0000256" key="2">
    <source>
        <dbReference type="SAM" id="SignalP"/>
    </source>
</evidence>
<dbReference type="SUPFAM" id="SSF50939">
    <property type="entry name" value="Sialidases"/>
    <property type="match status" value="1"/>
</dbReference>
<dbReference type="InterPro" id="IPR026856">
    <property type="entry name" value="Sialidase_fam"/>
</dbReference>
<dbReference type="GO" id="GO:0005737">
    <property type="term" value="C:cytoplasm"/>
    <property type="evidence" value="ECO:0007669"/>
    <property type="project" value="TreeGrafter"/>
</dbReference>
<organism evidence="4 5">
    <name type="scientific">Purpureocillium takamizusanense</name>
    <dbReference type="NCBI Taxonomy" id="2060973"/>
    <lineage>
        <taxon>Eukaryota</taxon>
        <taxon>Fungi</taxon>
        <taxon>Dikarya</taxon>
        <taxon>Ascomycota</taxon>
        <taxon>Pezizomycotina</taxon>
        <taxon>Sordariomycetes</taxon>
        <taxon>Hypocreomycetidae</taxon>
        <taxon>Hypocreales</taxon>
        <taxon>Ophiocordycipitaceae</taxon>
        <taxon>Purpureocillium</taxon>
    </lineage>
</organism>
<feature type="domain" description="Sialidase" evidence="3">
    <location>
        <begin position="73"/>
        <end position="239"/>
    </location>
</feature>
<name>A0A9Q8QR24_9HYPO</name>
<dbReference type="RefSeq" id="XP_047846792.1">
    <property type="nucleotide sequence ID" value="XM_047990783.1"/>
</dbReference>
<dbReference type="GO" id="GO:0004308">
    <property type="term" value="F:exo-alpha-sialidase activity"/>
    <property type="evidence" value="ECO:0007669"/>
    <property type="project" value="UniProtKB-EC"/>
</dbReference>
<dbReference type="PANTHER" id="PTHR10628">
    <property type="entry name" value="SIALIDASE"/>
    <property type="match status" value="1"/>
</dbReference>
<feature type="chain" id="PRO_5040222179" evidence="2">
    <location>
        <begin position="33"/>
        <end position="424"/>
    </location>
</feature>
<dbReference type="InterPro" id="IPR036278">
    <property type="entry name" value="Sialidase_sf"/>
</dbReference>
<dbReference type="GO" id="GO:0009313">
    <property type="term" value="P:oligosaccharide catabolic process"/>
    <property type="evidence" value="ECO:0007669"/>
    <property type="project" value="TreeGrafter"/>
</dbReference>
<gene>
    <name evidence="4" type="ORF">JDV02_009141</name>
</gene>